<comment type="subcellular location">
    <subcellularLocation>
        <location evidence="1">Secreted</location>
    </subcellularLocation>
</comment>
<evidence type="ECO:0000256" key="3">
    <source>
        <dbReference type="ARBA" id="ARBA00022729"/>
    </source>
</evidence>
<feature type="domain" description="SLH" evidence="5">
    <location>
        <begin position="28"/>
        <end position="91"/>
    </location>
</feature>
<dbReference type="Pfam" id="PF00149">
    <property type="entry name" value="Metallophos"/>
    <property type="match status" value="1"/>
</dbReference>
<dbReference type="PROSITE" id="PS00785">
    <property type="entry name" value="5_NUCLEOTIDASE_1"/>
    <property type="match status" value="1"/>
</dbReference>
<organism evidence="6 7">
    <name type="scientific">Paenisporosarcina quisquiliarum</name>
    <dbReference type="NCBI Taxonomy" id="365346"/>
    <lineage>
        <taxon>Bacteria</taxon>
        <taxon>Bacillati</taxon>
        <taxon>Bacillota</taxon>
        <taxon>Bacilli</taxon>
        <taxon>Bacillales</taxon>
        <taxon>Caryophanaceae</taxon>
        <taxon>Paenisporosarcina</taxon>
    </lineage>
</organism>
<reference evidence="6" key="1">
    <citation type="submission" date="2022-05" db="EMBL/GenBank/DDBJ databases">
        <authorList>
            <person name="Colautti A."/>
            <person name="Iacumin L."/>
        </authorList>
    </citation>
    <scope>NUCLEOTIDE SEQUENCE</scope>
    <source>
        <strain evidence="6">SK 55</strain>
    </source>
</reference>
<accession>A0A9X3LEV1</accession>
<dbReference type="EMBL" id="JAMKBJ010000003">
    <property type="protein sequence ID" value="MCZ8536651.1"/>
    <property type="molecule type" value="Genomic_DNA"/>
</dbReference>
<dbReference type="Pfam" id="PF02872">
    <property type="entry name" value="5_nucleotid_C"/>
    <property type="match status" value="1"/>
</dbReference>
<dbReference type="PRINTS" id="PR01607">
    <property type="entry name" value="APYRASEFAMLY"/>
</dbReference>
<sequence length="724" mass="77460">MSKLSNKKFLATTVTAAAVAMAFAPSASADEVKFTDVGDNYADAVNFLVGSGISDGLTDTQFGVNKNIDRVDAAVLVARALGFTEDGTYKSSGFTDVPARAKWAVDALVEAKIVNGKTTKSFGSYDDLTRNETAKILANASKLTINEDIKSTKFTDVNATFAKYVDALVKAGITNGTSDTQFGSLSAVKRGELALFLDRAKEHFGFFDLTVMHTNDTHAYLDTAPFRATAIKQVRAENENNILLDAGDVFSGDLYFNAFEGAADVELMNYMGYDAMTFGNHEFDLGSSKDGHKSLTEFINNAEFPLVSANVDFSKDPLFDGLQSNTYASTYKDGHIYNGVVLDVNGEKVGVFGLTTEETPTISSTGKVEFNNYIESAKLSVKALQDQGVDKIVALTHIGLDDSLKFDNDLELAKQVEGIDIIVGGHTHSKIPAPVVSNAFDAPTVIVTANEYGKLLGTLDVTFNKNGEISVFAGEYLEIKADNFAADEEAVKLLAPYKAEVEAIKTQSTGATAVAMLDGQRAGDTEGKSSVRFNETNLGNLMTDGMLAKAKGINANTVIALQNGGGIRSSIDAGDITVGEVLKVMPFGNALAILELKGSEIKSALEHSVSQAPKENGAFLHVAGMKFEYDSSKEAGKRVTKVEVKVGAEYVALEDAKNYFVATNTFTAKGGDGYEMFKTAYNEGRVSEPGIVDYTSFIDYIKSLDKVDPKVEGRIVDIAVPAAN</sequence>
<keyword evidence="3 4" id="KW-0732">Signal</keyword>
<keyword evidence="7" id="KW-1185">Reference proteome</keyword>
<dbReference type="RefSeq" id="WP_269925745.1">
    <property type="nucleotide sequence ID" value="NZ_JAMKBJ010000003.1"/>
</dbReference>
<evidence type="ECO:0000259" key="5">
    <source>
        <dbReference type="PROSITE" id="PS51272"/>
    </source>
</evidence>
<dbReference type="Gene3D" id="3.60.21.10">
    <property type="match status" value="1"/>
</dbReference>
<dbReference type="FunFam" id="3.90.780.10:FF:000004">
    <property type="entry name" value="UDP-sugar hydrolase, putative"/>
    <property type="match status" value="1"/>
</dbReference>
<dbReference type="SUPFAM" id="SSF55816">
    <property type="entry name" value="5'-nucleotidase (syn. UDP-sugar hydrolase), C-terminal domain"/>
    <property type="match status" value="1"/>
</dbReference>
<evidence type="ECO:0000256" key="1">
    <source>
        <dbReference type="ARBA" id="ARBA00004613"/>
    </source>
</evidence>
<dbReference type="PROSITE" id="PS51318">
    <property type="entry name" value="TAT"/>
    <property type="match status" value="1"/>
</dbReference>
<dbReference type="GO" id="GO:0009166">
    <property type="term" value="P:nucleotide catabolic process"/>
    <property type="evidence" value="ECO:0007669"/>
    <property type="project" value="InterPro"/>
</dbReference>
<dbReference type="AlphaFoldDB" id="A0A9X3LEV1"/>
<comment type="similarity">
    <text evidence="4">Belongs to the 5'-nucleotidase family.</text>
</comment>
<dbReference type="Pfam" id="PF00395">
    <property type="entry name" value="SLH"/>
    <property type="match status" value="3"/>
</dbReference>
<dbReference type="GO" id="GO:0000166">
    <property type="term" value="F:nucleotide binding"/>
    <property type="evidence" value="ECO:0007669"/>
    <property type="project" value="UniProtKB-KW"/>
</dbReference>
<dbReference type="InterPro" id="IPR004843">
    <property type="entry name" value="Calcineurin-like_PHP"/>
</dbReference>
<dbReference type="PROSITE" id="PS51272">
    <property type="entry name" value="SLH"/>
    <property type="match status" value="2"/>
</dbReference>
<keyword evidence="4" id="KW-0378">Hydrolase</keyword>
<dbReference type="Proteomes" id="UP001152173">
    <property type="component" value="Unassembled WGS sequence"/>
</dbReference>
<keyword evidence="2" id="KW-0964">Secreted</keyword>
<feature type="chain" id="PRO_5041017271" evidence="4">
    <location>
        <begin position="30"/>
        <end position="724"/>
    </location>
</feature>
<dbReference type="PANTHER" id="PTHR11575">
    <property type="entry name" value="5'-NUCLEOTIDASE-RELATED"/>
    <property type="match status" value="1"/>
</dbReference>
<dbReference type="PANTHER" id="PTHR11575:SF24">
    <property type="entry name" value="5'-NUCLEOTIDASE"/>
    <property type="match status" value="1"/>
</dbReference>
<dbReference type="GO" id="GO:0005576">
    <property type="term" value="C:extracellular region"/>
    <property type="evidence" value="ECO:0007669"/>
    <property type="project" value="UniProtKB-SubCell"/>
</dbReference>
<evidence type="ECO:0000256" key="2">
    <source>
        <dbReference type="ARBA" id="ARBA00022525"/>
    </source>
</evidence>
<feature type="domain" description="SLH" evidence="5">
    <location>
        <begin position="148"/>
        <end position="211"/>
    </location>
</feature>
<evidence type="ECO:0000256" key="4">
    <source>
        <dbReference type="RuleBase" id="RU362119"/>
    </source>
</evidence>
<dbReference type="InterPro" id="IPR029052">
    <property type="entry name" value="Metallo-depent_PP-like"/>
</dbReference>
<evidence type="ECO:0000313" key="7">
    <source>
        <dbReference type="Proteomes" id="UP001152173"/>
    </source>
</evidence>
<dbReference type="InterPro" id="IPR036907">
    <property type="entry name" value="5'-Nucleotdase_C_sf"/>
</dbReference>
<protein>
    <submittedName>
        <fullName evidence="6">5'-nucleotidase C-terminal domain-containing protein</fullName>
    </submittedName>
</protein>
<dbReference type="InterPro" id="IPR008334">
    <property type="entry name" value="5'-Nucleotdase_C"/>
</dbReference>
<dbReference type="Gene3D" id="3.90.780.10">
    <property type="entry name" value="5'-Nucleotidase, C-terminal domain"/>
    <property type="match status" value="1"/>
</dbReference>
<feature type="signal peptide" evidence="4">
    <location>
        <begin position="1"/>
        <end position="29"/>
    </location>
</feature>
<comment type="caution">
    <text evidence="6">The sequence shown here is derived from an EMBL/GenBank/DDBJ whole genome shotgun (WGS) entry which is preliminary data.</text>
</comment>
<dbReference type="GO" id="GO:0046872">
    <property type="term" value="F:metal ion binding"/>
    <property type="evidence" value="ECO:0007669"/>
    <property type="project" value="InterPro"/>
</dbReference>
<gene>
    <name evidence="6" type="ORF">M9R32_05570</name>
</gene>
<keyword evidence="4" id="KW-0547">Nucleotide-binding</keyword>
<dbReference type="InterPro" id="IPR006179">
    <property type="entry name" value="5_nucleotidase/apyrase"/>
</dbReference>
<dbReference type="InterPro" id="IPR006311">
    <property type="entry name" value="TAT_signal"/>
</dbReference>
<dbReference type="GO" id="GO:0016788">
    <property type="term" value="F:hydrolase activity, acting on ester bonds"/>
    <property type="evidence" value="ECO:0007669"/>
    <property type="project" value="InterPro"/>
</dbReference>
<dbReference type="InterPro" id="IPR001119">
    <property type="entry name" value="SLH_dom"/>
</dbReference>
<proteinExistence type="inferred from homology"/>
<dbReference type="InterPro" id="IPR006146">
    <property type="entry name" value="5'-Nucleotdase_CS"/>
</dbReference>
<dbReference type="SUPFAM" id="SSF56300">
    <property type="entry name" value="Metallo-dependent phosphatases"/>
    <property type="match status" value="1"/>
</dbReference>
<name>A0A9X3LEV1_9BACL</name>
<evidence type="ECO:0000313" key="6">
    <source>
        <dbReference type="EMBL" id="MCZ8536651.1"/>
    </source>
</evidence>